<accession>A0A060ZV59</accession>
<feature type="compositionally biased region" description="Basic and acidic residues" evidence="1">
    <location>
        <begin position="39"/>
        <end position="51"/>
    </location>
</feature>
<feature type="region of interest" description="Disordered" evidence="1">
    <location>
        <begin position="134"/>
        <end position="162"/>
    </location>
</feature>
<evidence type="ECO:0000313" key="2">
    <source>
        <dbReference type="EMBL" id="CDR07363.1"/>
    </source>
</evidence>
<dbReference type="EMBL" id="LK022848">
    <property type="protein sequence ID" value="CDR07363.1"/>
    <property type="molecule type" value="Genomic_DNA"/>
</dbReference>
<evidence type="ECO:0000256" key="1">
    <source>
        <dbReference type="SAM" id="MobiDB-lite"/>
    </source>
</evidence>
<gene>
    <name evidence="2" type="ORF">SIRAN4103</name>
</gene>
<protein>
    <submittedName>
        <fullName evidence="2">Uncharacterized protein</fullName>
    </submittedName>
</protein>
<reference evidence="2" key="1">
    <citation type="submission" date="2014-05" db="EMBL/GenBank/DDBJ databases">
        <authorList>
            <person name="Horn Fabian"/>
        </authorList>
    </citation>
    <scope>NUCLEOTIDE SEQUENCE</scope>
</reference>
<dbReference type="HOGENOM" id="CLU_1634453_0_0_11"/>
<dbReference type="PATRIC" id="fig|576784.4.peg.4111"/>
<sequence length="162" mass="18229">MRNDPHDDFDGTCQAPGCMNEIPTPEGRLRRRQPPGMTDAKDGRSLRDQRRTCSARCRTALSRSRREKPRPLVTCKLCGQPFLQRGRGRRTVCPYEDADSFCQELQDEAEDAESIRLSELGEVVCQGPGCEEPIPYAGRGRPPKYHSAACRTRSYRSTQKGA</sequence>
<feature type="region of interest" description="Disordered" evidence="1">
    <location>
        <begin position="1"/>
        <end position="51"/>
    </location>
</feature>
<dbReference type="AlphaFoldDB" id="A0A060ZV59"/>
<proteinExistence type="predicted"/>
<name>A0A060ZV59_9ACTN</name>
<organism evidence="2">
    <name type="scientific">Streptomyces iranensis</name>
    <dbReference type="NCBI Taxonomy" id="576784"/>
    <lineage>
        <taxon>Bacteria</taxon>
        <taxon>Bacillati</taxon>
        <taxon>Actinomycetota</taxon>
        <taxon>Actinomycetes</taxon>
        <taxon>Kitasatosporales</taxon>
        <taxon>Streptomycetaceae</taxon>
        <taxon>Streptomyces</taxon>
        <taxon>Streptomyces violaceusniger group</taxon>
    </lineage>
</organism>